<dbReference type="Pfam" id="PF05048">
    <property type="entry name" value="NosD"/>
    <property type="match status" value="1"/>
</dbReference>
<proteinExistence type="predicted"/>
<evidence type="ECO:0000313" key="6">
    <source>
        <dbReference type="EMBL" id="CAG2242214.1"/>
    </source>
</evidence>
<evidence type="ECO:0000256" key="2">
    <source>
        <dbReference type="ARBA" id="ARBA00022771"/>
    </source>
</evidence>
<gene>
    <name evidence="6" type="ORF">MEDL_54417</name>
</gene>
<dbReference type="Proteomes" id="UP000683360">
    <property type="component" value="Unassembled WGS sequence"/>
</dbReference>
<dbReference type="SUPFAM" id="SSF51126">
    <property type="entry name" value="Pectin lyase-like"/>
    <property type="match status" value="1"/>
</dbReference>
<evidence type="ECO:0000313" key="7">
    <source>
        <dbReference type="Proteomes" id="UP000683360"/>
    </source>
</evidence>
<organism evidence="6 7">
    <name type="scientific">Mytilus edulis</name>
    <name type="common">Blue mussel</name>
    <dbReference type="NCBI Taxonomy" id="6550"/>
    <lineage>
        <taxon>Eukaryota</taxon>
        <taxon>Metazoa</taxon>
        <taxon>Spiralia</taxon>
        <taxon>Lophotrochozoa</taxon>
        <taxon>Mollusca</taxon>
        <taxon>Bivalvia</taxon>
        <taxon>Autobranchia</taxon>
        <taxon>Pteriomorphia</taxon>
        <taxon>Mytilida</taxon>
        <taxon>Mytiloidea</taxon>
        <taxon>Mytilidae</taxon>
        <taxon>Mytilinae</taxon>
        <taxon>Mytilus</taxon>
    </lineage>
</organism>
<dbReference type="InterPro" id="IPR007742">
    <property type="entry name" value="NosD_dom"/>
</dbReference>
<name>A0A8S3U8T8_MYTED</name>
<dbReference type="Gene3D" id="2.160.20.10">
    <property type="entry name" value="Single-stranded right-handed beta-helix, Pectin lyase-like"/>
    <property type="match status" value="1"/>
</dbReference>
<dbReference type="GO" id="GO:0008270">
    <property type="term" value="F:zinc ion binding"/>
    <property type="evidence" value="ECO:0007669"/>
    <property type="project" value="UniProtKB-KW"/>
</dbReference>
<evidence type="ECO:0000256" key="1">
    <source>
        <dbReference type="ARBA" id="ARBA00022723"/>
    </source>
</evidence>
<evidence type="ECO:0000256" key="3">
    <source>
        <dbReference type="ARBA" id="ARBA00022833"/>
    </source>
</evidence>
<dbReference type="InterPro" id="IPR012334">
    <property type="entry name" value="Pectin_lyas_fold"/>
</dbReference>
<dbReference type="InterPro" id="IPR011050">
    <property type="entry name" value="Pectin_lyase_fold/virulence"/>
</dbReference>
<evidence type="ECO:0000256" key="4">
    <source>
        <dbReference type="PROSITE-ProRule" id="PRU00134"/>
    </source>
</evidence>
<keyword evidence="3" id="KW-0862">Zinc</keyword>
<evidence type="ECO:0000259" key="5">
    <source>
        <dbReference type="PROSITE" id="PS50865"/>
    </source>
</evidence>
<accession>A0A8S3U8T8</accession>
<reference evidence="6" key="1">
    <citation type="submission" date="2021-03" db="EMBL/GenBank/DDBJ databases">
        <authorList>
            <person name="Bekaert M."/>
        </authorList>
    </citation>
    <scope>NUCLEOTIDE SEQUENCE</scope>
</reference>
<feature type="domain" description="MYND-type" evidence="5">
    <location>
        <begin position="307"/>
        <end position="345"/>
    </location>
</feature>
<dbReference type="OrthoDB" id="10406116at2759"/>
<dbReference type="SUPFAM" id="SSF144232">
    <property type="entry name" value="HIT/MYND zinc finger-like"/>
    <property type="match status" value="1"/>
</dbReference>
<keyword evidence="2 4" id="KW-0863">Zinc-finger</keyword>
<keyword evidence="7" id="KW-1185">Reference proteome</keyword>
<dbReference type="AlphaFoldDB" id="A0A8S3U8T8"/>
<dbReference type="Gene3D" id="6.10.140.2220">
    <property type="match status" value="1"/>
</dbReference>
<dbReference type="EMBL" id="CAJPWZ010002637">
    <property type="protein sequence ID" value="CAG2242214.1"/>
    <property type="molecule type" value="Genomic_DNA"/>
</dbReference>
<protein>
    <recommendedName>
        <fullName evidence="5">MYND-type domain-containing protein</fullName>
    </recommendedName>
</protein>
<dbReference type="PROSITE" id="PS50865">
    <property type="entry name" value="ZF_MYND_2"/>
    <property type="match status" value="1"/>
</dbReference>
<comment type="caution">
    <text evidence="6">The sequence shown here is derived from an EMBL/GenBank/DDBJ whole genome shotgun (WGS) entry which is preliminary data.</text>
</comment>
<sequence>MEAVGVASACIASHKEEQARKVHTKENTQPGNSIHVHFENIKFLEGGCQILVTSNSVATFYKCSFSNGQIGCEYFPKCKGEEGCINRLKCKVDHQSSLSMSFANKSIGKVGFAGVCVSNGGTAYVDSCLFERCGGAKRLRRSVCGGNVDPLRKNELVEEGASRAVIHDNIIRQNGLSGISFDGGFYEVKGNLIHSNWLWGMMVKSRSYSYIQNNEICENKCGGIRIGHNYTAAVFIDGNTIRDHTGPDIYTVNSIYNSFGKHENITVADGEMLEESRKPFISSINVFHNNERMIQHPTDLFCSIKACCFCHKISQQLESCSKCKKAKYCSKYCQMQHWIKHKHMCKLLTKSYVVEVQMCDTEPNNLGQPPELQEAFDLNLRSFHPNLVGTREGNTPDKSSSNKFIVKIQTGREYGYYDPLKRL</sequence>
<keyword evidence="1" id="KW-0479">Metal-binding</keyword>
<dbReference type="Pfam" id="PF01753">
    <property type="entry name" value="zf-MYND"/>
    <property type="match status" value="1"/>
</dbReference>
<dbReference type="InterPro" id="IPR002893">
    <property type="entry name" value="Znf_MYND"/>
</dbReference>